<dbReference type="Pfam" id="PF12804">
    <property type="entry name" value="NTP_transf_3"/>
    <property type="match status" value="1"/>
</dbReference>
<comment type="caution">
    <text evidence="2">The sequence shown here is derived from an EMBL/GenBank/DDBJ whole genome shotgun (WGS) entry which is preliminary data.</text>
</comment>
<evidence type="ECO:0000313" key="2">
    <source>
        <dbReference type="EMBL" id="RBL88820.1"/>
    </source>
</evidence>
<dbReference type="PANTHER" id="PTHR43777:SF1">
    <property type="entry name" value="MOLYBDENUM COFACTOR CYTIDYLYLTRANSFERASE"/>
    <property type="match status" value="1"/>
</dbReference>
<keyword evidence="3" id="KW-1185">Reference proteome</keyword>
<dbReference type="AlphaFoldDB" id="A0A365XRP8"/>
<dbReference type="PANTHER" id="PTHR43777">
    <property type="entry name" value="MOLYBDENUM COFACTOR CYTIDYLYLTRANSFERASE"/>
    <property type="match status" value="1"/>
</dbReference>
<proteinExistence type="predicted"/>
<name>A0A365XRP8_9BACT</name>
<dbReference type="GO" id="GO:0016779">
    <property type="term" value="F:nucleotidyltransferase activity"/>
    <property type="evidence" value="ECO:0007669"/>
    <property type="project" value="UniProtKB-ARBA"/>
</dbReference>
<dbReference type="RefSeq" id="WP_113617562.1">
    <property type="nucleotide sequence ID" value="NZ_QFFJ01000002.1"/>
</dbReference>
<evidence type="ECO:0000313" key="3">
    <source>
        <dbReference type="Proteomes" id="UP000253410"/>
    </source>
</evidence>
<reference evidence="2 3" key="1">
    <citation type="submission" date="2018-05" db="EMBL/GenBank/DDBJ databases">
        <title>Chitinophaga sp. K3CV102501T nov., isolated from isolated from a monsoon evergreen broad-leaved forest soil.</title>
        <authorList>
            <person name="Lv Y."/>
        </authorList>
    </citation>
    <scope>NUCLEOTIDE SEQUENCE [LARGE SCALE GENOMIC DNA]</scope>
    <source>
        <strain evidence="2 3">GDMCC 1.1325</strain>
    </source>
</reference>
<dbReference type="Proteomes" id="UP000253410">
    <property type="component" value="Unassembled WGS sequence"/>
</dbReference>
<evidence type="ECO:0000259" key="1">
    <source>
        <dbReference type="Pfam" id="PF12804"/>
    </source>
</evidence>
<dbReference type="Gene3D" id="3.90.550.10">
    <property type="entry name" value="Spore Coat Polysaccharide Biosynthesis Protein SpsA, Chain A"/>
    <property type="match status" value="1"/>
</dbReference>
<feature type="domain" description="MobA-like NTP transferase" evidence="1">
    <location>
        <begin position="7"/>
        <end position="170"/>
    </location>
</feature>
<organism evidence="2 3">
    <name type="scientific">Chitinophaga flava</name>
    <dbReference type="NCBI Taxonomy" id="2259036"/>
    <lineage>
        <taxon>Bacteria</taxon>
        <taxon>Pseudomonadati</taxon>
        <taxon>Bacteroidota</taxon>
        <taxon>Chitinophagia</taxon>
        <taxon>Chitinophagales</taxon>
        <taxon>Chitinophagaceae</taxon>
        <taxon>Chitinophaga</taxon>
    </lineage>
</organism>
<dbReference type="InterPro" id="IPR029044">
    <property type="entry name" value="Nucleotide-diphossugar_trans"/>
</dbReference>
<gene>
    <name evidence="2" type="ORF">DF182_19880</name>
</gene>
<keyword evidence="2" id="KW-0808">Transferase</keyword>
<dbReference type="CDD" id="cd04182">
    <property type="entry name" value="GT_2_like_f"/>
    <property type="match status" value="1"/>
</dbReference>
<dbReference type="EMBL" id="QFFJ01000002">
    <property type="protein sequence ID" value="RBL88820.1"/>
    <property type="molecule type" value="Genomic_DNA"/>
</dbReference>
<protein>
    <submittedName>
        <fullName evidence="2">Nucleotidyltransferase family protein</fullName>
    </submittedName>
</protein>
<dbReference type="OrthoDB" id="9779263at2"/>
<dbReference type="SUPFAM" id="SSF53448">
    <property type="entry name" value="Nucleotide-diphospho-sugar transferases"/>
    <property type="match status" value="1"/>
</dbReference>
<sequence>MLHTGIIILAAGASQRLGTPKQQVIYQQQSLLQRITDTALSIDAAPVVVVLGAYADNIRPDIDGSGADIIVNTNWYTGMGSTIQTGLSHLLRVYDNASDALLLLCDQPFITSHLLRDLISTHQQQHDNITACAYGNTTGTPVLFHKKYFPQLMALSGQEGAKKIILQHPDEVTTIPFPNGIIDIDTPDDLRKLL</sequence>
<dbReference type="InterPro" id="IPR025877">
    <property type="entry name" value="MobA-like_NTP_Trfase"/>
</dbReference>
<accession>A0A365XRP8</accession>